<evidence type="ECO:0000313" key="4">
    <source>
        <dbReference type="Proteomes" id="UP000823749"/>
    </source>
</evidence>
<organism evidence="3 4">
    <name type="scientific">Rhododendron griersonianum</name>
    <dbReference type="NCBI Taxonomy" id="479676"/>
    <lineage>
        <taxon>Eukaryota</taxon>
        <taxon>Viridiplantae</taxon>
        <taxon>Streptophyta</taxon>
        <taxon>Embryophyta</taxon>
        <taxon>Tracheophyta</taxon>
        <taxon>Spermatophyta</taxon>
        <taxon>Magnoliopsida</taxon>
        <taxon>eudicotyledons</taxon>
        <taxon>Gunneridae</taxon>
        <taxon>Pentapetalae</taxon>
        <taxon>asterids</taxon>
        <taxon>Ericales</taxon>
        <taxon>Ericaceae</taxon>
        <taxon>Ericoideae</taxon>
        <taxon>Rhodoreae</taxon>
        <taxon>Rhododendron</taxon>
    </lineage>
</organism>
<keyword evidence="4" id="KW-1185">Reference proteome</keyword>
<dbReference type="Proteomes" id="UP000823749">
    <property type="component" value="Chromosome 8"/>
</dbReference>
<dbReference type="InterPro" id="IPR036514">
    <property type="entry name" value="SGNH_hydro_sf"/>
</dbReference>
<name>A0AAV6JBA2_9ERIC</name>
<evidence type="ECO:0000256" key="1">
    <source>
        <dbReference type="ARBA" id="ARBA00008668"/>
    </source>
</evidence>
<reference evidence="3" key="1">
    <citation type="submission" date="2020-08" db="EMBL/GenBank/DDBJ databases">
        <title>Plant Genome Project.</title>
        <authorList>
            <person name="Zhang R.-G."/>
        </authorList>
    </citation>
    <scope>NUCLEOTIDE SEQUENCE</scope>
    <source>
        <strain evidence="3">WSP0</strain>
        <tissue evidence="3">Leaf</tissue>
    </source>
</reference>
<accession>A0AAV6JBA2</accession>
<comment type="similarity">
    <text evidence="1">Belongs to the 'GDSL' lipolytic enzyme family.</text>
</comment>
<dbReference type="EMBL" id="JACTNZ010000008">
    <property type="protein sequence ID" value="KAG5536460.1"/>
    <property type="molecule type" value="Genomic_DNA"/>
</dbReference>
<dbReference type="AlphaFoldDB" id="A0AAV6JBA2"/>
<evidence type="ECO:0000313" key="3">
    <source>
        <dbReference type="EMBL" id="KAG5536460.1"/>
    </source>
</evidence>
<dbReference type="Gene3D" id="3.40.50.1110">
    <property type="entry name" value="SGNH hydrolase"/>
    <property type="match status" value="1"/>
</dbReference>
<dbReference type="GO" id="GO:0016788">
    <property type="term" value="F:hydrolase activity, acting on ester bonds"/>
    <property type="evidence" value="ECO:0007669"/>
    <property type="project" value="InterPro"/>
</dbReference>
<gene>
    <name evidence="3" type="ORF">RHGRI_024029</name>
</gene>
<dbReference type="PANTHER" id="PTHR22835:SF517">
    <property type="entry name" value="GDSL-LIKE LIPASE_ACYLHYDROLASE FAMILY PROTEIN, EXPRESSED"/>
    <property type="match status" value="1"/>
</dbReference>
<sequence length="165" mass="19143">MVTSSSLNVQLDWMSTHFNAMCTTERDCLEKLKNSLFMVGEIGGKSIDEVKSMVPEVQVIGYGAARVVVPGNFPIGCFPIYLTAFQSNNPNDYDEHHCLKELNSFSNYHNDKLQEVIQHLQREYPNTVIVYGDYYQAFQWLFQNAAYLGEFIYPLREKRRRARLE</sequence>
<dbReference type="InterPro" id="IPR001087">
    <property type="entry name" value="GDSL"/>
</dbReference>
<dbReference type="PANTHER" id="PTHR22835">
    <property type="entry name" value="ZINC FINGER FYVE DOMAIN CONTAINING PROTEIN"/>
    <property type="match status" value="1"/>
</dbReference>
<protein>
    <recommendedName>
        <fullName evidence="5">GDSL esterase/lipase</fullName>
    </recommendedName>
</protein>
<comment type="caution">
    <text evidence="3">The sequence shown here is derived from an EMBL/GenBank/DDBJ whole genome shotgun (WGS) entry which is preliminary data.</text>
</comment>
<keyword evidence="2" id="KW-0325">Glycoprotein</keyword>
<proteinExistence type="inferred from homology"/>
<evidence type="ECO:0008006" key="5">
    <source>
        <dbReference type="Google" id="ProtNLM"/>
    </source>
</evidence>
<evidence type="ECO:0000256" key="2">
    <source>
        <dbReference type="ARBA" id="ARBA00023180"/>
    </source>
</evidence>
<dbReference type="Pfam" id="PF00657">
    <property type="entry name" value="Lipase_GDSL"/>
    <property type="match status" value="1"/>
</dbReference>